<reference evidence="2" key="2">
    <citation type="submission" date="2016-02" db="EMBL/GenBank/DDBJ databases">
        <title>Draft genome sequence of five rapidly growing Mycobacterium species.</title>
        <authorList>
            <person name="Katahira K."/>
            <person name="Gotou Y."/>
            <person name="Iida K."/>
            <person name="Ogura Y."/>
            <person name="Hayashi T."/>
        </authorList>
    </citation>
    <scope>NUCLEOTIDE SEQUENCE [LARGE SCALE GENOMIC DNA]</scope>
    <source>
        <strain evidence="2">JCM15298</strain>
    </source>
</reference>
<dbReference type="EMBL" id="BCSY01000020">
    <property type="protein sequence ID" value="GAS93588.1"/>
    <property type="molecule type" value="Genomic_DNA"/>
</dbReference>
<sequence length="96" mass="10342">MNPPGALCPHTDGEDSGKHWTIDVRFDEYQGQTRARAELRRLGRTSTGVGFSRVGNRNPRVVAIVDELAAARALADLANRLTAEGAHDMDSVTGTP</sequence>
<dbReference type="STRING" id="228230.RMCC_0554"/>
<dbReference type="AlphaFoldDB" id="A0A124E1G1"/>
<dbReference type="Proteomes" id="UP000069443">
    <property type="component" value="Unassembled WGS sequence"/>
</dbReference>
<dbReference type="InterPro" id="IPR015057">
    <property type="entry name" value="Rv2632c-like"/>
</dbReference>
<gene>
    <name evidence="1" type="ORF">RMCC_0554</name>
</gene>
<accession>A0A124E1G1</accession>
<dbReference type="Gene3D" id="3.30.160.240">
    <property type="entry name" value="Rv1738"/>
    <property type="match status" value="1"/>
</dbReference>
<dbReference type="SUPFAM" id="SSF143212">
    <property type="entry name" value="Rv2632c-like"/>
    <property type="match status" value="1"/>
</dbReference>
<dbReference type="InterPro" id="IPR038070">
    <property type="entry name" value="Rv2632c-like_sf"/>
</dbReference>
<keyword evidence="2" id="KW-1185">Reference proteome</keyword>
<proteinExistence type="predicted"/>
<dbReference type="Pfam" id="PF08962">
    <property type="entry name" value="Rv2632c-like"/>
    <property type="match status" value="1"/>
</dbReference>
<evidence type="ECO:0000313" key="1">
    <source>
        <dbReference type="EMBL" id="GAS93588.1"/>
    </source>
</evidence>
<organism evidence="1 2">
    <name type="scientific">Mycolicibacterium canariasense</name>
    <name type="common">Mycobacterium canariasense</name>
    <dbReference type="NCBI Taxonomy" id="228230"/>
    <lineage>
        <taxon>Bacteria</taxon>
        <taxon>Bacillati</taxon>
        <taxon>Actinomycetota</taxon>
        <taxon>Actinomycetes</taxon>
        <taxon>Mycobacteriales</taxon>
        <taxon>Mycobacteriaceae</taxon>
        <taxon>Mycolicibacterium</taxon>
    </lineage>
</organism>
<name>A0A124E1G1_MYCCR</name>
<comment type="caution">
    <text evidence="1">The sequence shown here is derived from an EMBL/GenBank/DDBJ whole genome shotgun (WGS) entry which is preliminary data.</text>
</comment>
<evidence type="ECO:0000313" key="2">
    <source>
        <dbReference type="Proteomes" id="UP000069443"/>
    </source>
</evidence>
<dbReference type="RefSeq" id="WP_062654983.1">
    <property type="nucleotide sequence ID" value="NZ_BCSY01000020.1"/>
</dbReference>
<reference evidence="2" key="1">
    <citation type="journal article" date="2016" name="Genome Announc.">
        <title>Draft Genome Sequences of Five Rapidly Growing Mycobacterium Species, M. thermoresistibile, M. fortuitum subsp. acetamidolyticum, M. canariasense, M. brisbanense, and M. novocastrense.</title>
        <authorList>
            <person name="Katahira K."/>
            <person name="Ogura Y."/>
            <person name="Gotoh Y."/>
            <person name="Hayashi T."/>
        </authorList>
    </citation>
    <scope>NUCLEOTIDE SEQUENCE [LARGE SCALE GENOMIC DNA]</scope>
    <source>
        <strain evidence="2">JCM15298</strain>
    </source>
</reference>
<protein>
    <submittedName>
        <fullName evidence="1">Uncharacterized protein</fullName>
    </submittedName>
</protein>
<dbReference type="OrthoDB" id="4828144at2"/>